<dbReference type="InterPro" id="IPR051448">
    <property type="entry name" value="CdaR-like_regulators"/>
</dbReference>
<proteinExistence type="inferred from homology"/>
<comment type="similarity">
    <text evidence="1">Belongs to the CdaR family.</text>
</comment>
<sequence>MPAPKLGMNPLAALLSELISAGTIEMLGSQISAKMVTEIPAFRDDPEIANEGRGLVETSISELEAVISGRTSEYDVPAEALRFARLCARRRVAPEELVDTIACARQAFYSIAADIIDELDLPASEKVDIVMDMSRLLLWWSDATLAALVAEHARERTAFARDAHLRRIEVTRAIIAGESIVQSEAAIALDHPLGQWHTAAVLWTDLSAGESTGAVVRDAARRLGGQLHAQIMFLEPDAREFWLWLTTPLEPHGLNDAVRCISGWPAGIRAAVGNSELGLDGFRISHLQAKATRRTVSRLRHAGDIASYSENELAVIAGSEFDVTRRFVRRTLGPLLEGGSNAAKLRRSLRAYFDANMQISAAATELGVHSNTLRYRIQQAAEMLGRPIDNDRFRLEIALKLCHGLAL</sequence>
<dbReference type="PANTHER" id="PTHR33744:SF1">
    <property type="entry name" value="DNA-BINDING TRANSCRIPTIONAL ACTIVATOR ADER"/>
    <property type="match status" value="1"/>
</dbReference>
<dbReference type="Gene3D" id="1.10.10.2840">
    <property type="entry name" value="PucR C-terminal helix-turn-helix domain"/>
    <property type="match status" value="1"/>
</dbReference>
<dbReference type="AlphaFoldDB" id="A0A1Z4EV61"/>
<reference evidence="5 6" key="2">
    <citation type="journal article" date="2017" name="Int. J. Syst. Evol. Microbiol.">
        <title>Mycobacterium stephanolepidis sp. nov., a rapidly growing species related to Mycobacterium chelonae, isolated from marine teleost fish, Stephanolepis cirrhifer.</title>
        <authorList>
            <person name="Fukano H."/>
            <person name="Wada S."/>
            <person name="Kurata O."/>
            <person name="Katayama K."/>
            <person name="Fujiwara N."/>
            <person name="Hoshino Y."/>
        </authorList>
    </citation>
    <scope>NUCLEOTIDE SEQUENCE [LARGE SCALE GENOMIC DNA]</scope>
    <source>
        <strain evidence="5 6">NJB0901</strain>
    </source>
</reference>
<feature type="domain" description="RsbT co-antagonist protein RsbRD N-terminal" evidence="3">
    <location>
        <begin position="30"/>
        <end position="167"/>
    </location>
</feature>
<evidence type="ECO:0000259" key="4">
    <source>
        <dbReference type="Pfam" id="PF17853"/>
    </source>
</evidence>
<dbReference type="Pfam" id="PF14361">
    <property type="entry name" value="RsbRD_N"/>
    <property type="match status" value="1"/>
</dbReference>
<name>A0A1Z4EV61_9MYCO</name>
<dbReference type="EMBL" id="AP018165">
    <property type="protein sequence ID" value="BAX96848.1"/>
    <property type="molecule type" value="Genomic_DNA"/>
</dbReference>
<dbReference type="OrthoDB" id="3663486at2"/>
<evidence type="ECO:0008006" key="7">
    <source>
        <dbReference type="Google" id="ProtNLM"/>
    </source>
</evidence>
<dbReference type="Pfam" id="PF17853">
    <property type="entry name" value="GGDEF_2"/>
    <property type="match status" value="1"/>
</dbReference>
<dbReference type="InterPro" id="IPR025736">
    <property type="entry name" value="PucR_C-HTH_dom"/>
</dbReference>
<dbReference type="RefSeq" id="WP_096500159.1">
    <property type="nucleotide sequence ID" value="NZ_AP018165.1"/>
</dbReference>
<evidence type="ECO:0000313" key="5">
    <source>
        <dbReference type="EMBL" id="BAX96848.1"/>
    </source>
</evidence>
<keyword evidence="6" id="KW-1185">Reference proteome</keyword>
<dbReference type="Proteomes" id="UP000217954">
    <property type="component" value="Chromosome"/>
</dbReference>
<feature type="domain" description="CdaR GGDEF-like" evidence="4">
    <location>
        <begin position="184"/>
        <end position="294"/>
    </location>
</feature>
<accession>A0A1Z4EV61</accession>
<protein>
    <recommendedName>
        <fullName evidence="7">Transcriptional regulator</fullName>
    </recommendedName>
</protein>
<feature type="domain" description="PucR C-terminal helix-turn-helix" evidence="2">
    <location>
        <begin position="345"/>
        <end position="400"/>
    </location>
</feature>
<evidence type="ECO:0000313" key="6">
    <source>
        <dbReference type="Proteomes" id="UP000217954"/>
    </source>
</evidence>
<dbReference type="KEGG" id="mste:MSTE_01524"/>
<dbReference type="PANTHER" id="PTHR33744">
    <property type="entry name" value="CARBOHYDRATE DIACID REGULATOR"/>
    <property type="match status" value="1"/>
</dbReference>
<dbReference type="InterPro" id="IPR041522">
    <property type="entry name" value="CdaR_GGDEF"/>
</dbReference>
<evidence type="ECO:0000256" key="1">
    <source>
        <dbReference type="ARBA" id="ARBA00006754"/>
    </source>
</evidence>
<evidence type="ECO:0000259" key="2">
    <source>
        <dbReference type="Pfam" id="PF13556"/>
    </source>
</evidence>
<gene>
    <name evidence="5" type="ORF">MSTE_01524</name>
</gene>
<dbReference type="InterPro" id="IPR042070">
    <property type="entry name" value="PucR_C-HTH_sf"/>
</dbReference>
<reference evidence="6" key="1">
    <citation type="journal article" date="2017" name="Genome Announc.">
        <title>Complete Genome Sequence of Mycobacterium stephanolepidis.</title>
        <authorList>
            <person name="Fukano H."/>
            <person name="Yoshida M."/>
            <person name="Katayama Y."/>
            <person name="Omatsu T."/>
            <person name="Mizutani T."/>
            <person name="Kurata O."/>
            <person name="Wada S."/>
            <person name="Hoshino Y."/>
        </authorList>
    </citation>
    <scope>NUCLEOTIDE SEQUENCE [LARGE SCALE GENOMIC DNA]</scope>
    <source>
        <strain evidence="6">NJB0901</strain>
    </source>
</reference>
<dbReference type="Pfam" id="PF13556">
    <property type="entry name" value="HTH_30"/>
    <property type="match status" value="1"/>
</dbReference>
<dbReference type="InterPro" id="IPR025751">
    <property type="entry name" value="RsbRD_N_dom"/>
</dbReference>
<evidence type="ECO:0000259" key="3">
    <source>
        <dbReference type="Pfam" id="PF14361"/>
    </source>
</evidence>
<organism evidence="5 6">
    <name type="scientific">[Mycobacterium] stephanolepidis</name>
    <dbReference type="NCBI Taxonomy" id="1520670"/>
    <lineage>
        <taxon>Bacteria</taxon>
        <taxon>Bacillati</taxon>
        <taxon>Actinomycetota</taxon>
        <taxon>Actinomycetes</taxon>
        <taxon>Mycobacteriales</taxon>
        <taxon>Mycobacteriaceae</taxon>
        <taxon>Mycobacteroides</taxon>
    </lineage>
</organism>